<comment type="caution">
    <text evidence="2">The sequence shown here is derived from an EMBL/GenBank/DDBJ whole genome shotgun (WGS) entry which is preliminary data.</text>
</comment>
<keyword evidence="3" id="KW-1185">Reference proteome</keyword>
<feature type="transmembrane region" description="Helical" evidence="1">
    <location>
        <begin position="6"/>
        <end position="27"/>
    </location>
</feature>
<keyword evidence="1" id="KW-0812">Transmembrane</keyword>
<evidence type="ECO:0000313" key="2">
    <source>
        <dbReference type="EMBL" id="MET4719824.1"/>
    </source>
</evidence>
<organism evidence="2 3">
    <name type="scientific">Bradyrhizobium japonicum</name>
    <dbReference type="NCBI Taxonomy" id="375"/>
    <lineage>
        <taxon>Bacteria</taxon>
        <taxon>Pseudomonadati</taxon>
        <taxon>Pseudomonadota</taxon>
        <taxon>Alphaproteobacteria</taxon>
        <taxon>Hyphomicrobiales</taxon>
        <taxon>Nitrobacteraceae</taxon>
        <taxon>Bradyrhizobium</taxon>
    </lineage>
</organism>
<protein>
    <submittedName>
        <fullName evidence="2">Uncharacterized protein</fullName>
    </submittedName>
</protein>
<evidence type="ECO:0000256" key="1">
    <source>
        <dbReference type="SAM" id="Phobius"/>
    </source>
</evidence>
<keyword evidence="1" id="KW-0472">Membrane</keyword>
<dbReference type="EMBL" id="JBEPTQ010000002">
    <property type="protein sequence ID" value="MET4719824.1"/>
    <property type="molecule type" value="Genomic_DNA"/>
</dbReference>
<accession>A0ABV2RSF1</accession>
<name>A0ABV2RSF1_BRAJP</name>
<gene>
    <name evidence="2" type="ORF">ABIF63_003930</name>
</gene>
<reference evidence="2 3" key="1">
    <citation type="submission" date="2024-06" db="EMBL/GenBank/DDBJ databases">
        <title>Genomic Encyclopedia of Type Strains, Phase V (KMG-V): Genome sequencing to study the core and pangenomes of soil and plant-associated prokaryotes.</title>
        <authorList>
            <person name="Whitman W."/>
        </authorList>
    </citation>
    <scope>NUCLEOTIDE SEQUENCE [LARGE SCALE GENOMIC DNA]</scope>
    <source>
        <strain evidence="2 3">USDA 160</strain>
    </source>
</reference>
<dbReference type="Proteomes" id="UP001549291">
    <property type="component" value="Unassembled WGS sequence"/>
</dbReference>
<keyword evidence="1" id="KW-1133">Transmembrane helix</keyword>
<sequence>MAADLVFRIAIAGLFVFSAVLASMLWLNV</sequence>
<proteinExistence type="predicted"/>
<evidence type="ECO:0000313" key="3">
    <source>
        <dbReference type="Proteomes" id="UP001549291"/>
    </source>
</evidence>